<dbReference type="Pfam" id="PF02674">
    <property type="entry name" value="Colicin_V"/>
    <property type="match status" value="1"/>
</dbReference>
<reference evidence="6 7" key="1">
    <citation type="submission" date="2017-01" db="EMBL/GenBank/DDBJ databases">
        <authorList>
            <person name="Varghese N."/>
            <person name="Submissions S."/>
        </authorList>
    </citation>
    <scope>NUCLEOTIDE SEQUENCE [LARGE SCALE GENOMIC DNA]</scope>
    <source>
        <strain evidence="6 7">ATCC 35905</strain>
    </source>
</reference>
<gene>
    <name evidence="6" type="ORF">SAMN05421828_11455</name>
</gene>
<dbReference type="PANTHER" id="PTHR36926">
    <property type="entry name" value="COLICIN V PRODUCTION PROTEIN"/>
    <property type="match status" value="1"/>
</dbReference>
<accession>A0A8G2FDX3</accession>
<feature type="transmembrane region" description="Helical" evidence="5">
    <location>
        <begin position="31"/>
        <end position="48"/>
    </location>
</feature>
<evidence type="ECO:0000256" key="5">
    <source>
        <dbReference type="SAM" id="Phobius"/>
    </source>
</evidence>
<dbReference type="AlphaFoldDB" id="A0A8G2FDX3"/>
<keyword evidence="4 5" id="KW-0472">Membrane</keyword>
<keyword evidence="2 5" id="KW-0812">Transmembrane</keyword>
<sequence length="185" mass="19466">MTWVDGIALLIIVLSGLLALARGLVREILGVGAWIGAGLAAFEYYPDVETLLAGYVHQPLLILLLSFGLIFIIVLIILSILSAWLGSMMRDSVLSGIDRTLGLAFGLARGVVIVCLLYKGLSMFLPPSEWPAGISNARLLPYAESGSQVLVGLLPAAYQPHIDHMPVAPTPAVQPAAPAAKGSGQ</sequence>
<evidence type="ECO:0000256" key="2">
    <source>
        <dbReference type="ARBA" id="ARBA00022692"/>
    </source>
</evidence>
<dbReference type="PANTHER" id="PTHR36926:SF1">
    <property type="entry name" value="COLICIN V PRODUCTION PROTEIN"/>
    <property type="match status" value="1"/>
</dbReference>
<keyword evidence="7" id="KW-1185">Reference proteome</keyword>
<evidence type="ECO:0000256" key="4">
    <source>
        <dbReference type="ARBA" id="ARBA00023136"/>
    </source>
</evidence>
<comment type="subcellular location">
    <subcellularLocation>
        <location evidence="1">Membrane</location>
        <topology evidence="1">Multi-pass membrane protein</topology>
    </subcellularLocation>
</comment>
<comment type="caution">
    <text evidence="6">The sequence shown here is derived from an EMBL/GenBank/DDBJ whole genome shotgun (WGS) entry which is preliminary data.</text>
</comment>
<dbReference type="Proteomes" id="UP000186308">
    <property type="component" value="Unassembled WGS sequence"/>
</dbReference>
<dbReference type="InterPro" id="IPR052719">
    <property type="entry name" value="CvpA-like"/>
</dbReference>
<dbReference type="GO" id="GO:0016020">
    <property type="term" value="C:membrane"/>
    <property type="evidence" value="ECO:0007669"/>
    <property type="project" value="UniProtKB-SubCell"/>
</dbReference>
<dbReference type="GO" id="GO:0009403">
    <property type="term" value="P:toxin biosynthetic process"/>
    <property type="evidence" value="ECO:0007669"/>
    <property type="project" value="InterPro"/>
</dbReference>
<feature type="transmembrane region" description="Helical" evidence="5">
    <location>
        <begin position="101"/>
        <end position="118"/>
    </location>
</feature>
<evidence type="ECO:0000256" key="3">
    <source>
        <dbReference type="ARBA" id="ARBA00022989"/>
    </source>
</evidence>
<evidence type="ECO:0000313" key="7">
    <source>
        <dbReference type="Proteomes" id="UP000186308"/>
    </source>
</evidence>
<evidence type="ECO:0000256" key="1">
    <source>
        <dbReference type="ARBA" id="ARBA00004141"/>
    </source>
</evidence>
<feature type="transmembrane region" description="Helical" evidence="5">
    <location>
        <begin position="60"/>
        <end position="81"/>
    </location>
</feature>
<keyword evidence="3 5" id="KW-1133">Transmembrane helix</keyword>
<dbReference type="OrthoDB" id="9806894at2"/>
<dbReference type="RefSeq" id="WP_029311841.1">
    <property type="nucleotide sequence ID" value="NZ_FTNE01000014.1"/>
</dbReference>
<organism evidence="6 7">
    <name type="scientific">Acidiphilium rubrum</name>
    <dbReference type="NCBI Taxonomy" id="526"/>
    <lineage>
        <taxon>Bacteria</taxon>
        <taxon>Pseudomonadati</taxon>
        <taxon>Pseudomonadota</taxon>
        <taxon>Alphaproteobacteria</taxon>
        <taxon>Acetobacterales</taxon>
        <taxon>Acidocellaceae</taxon>
        <taxon>Acidiphilium</taxon>
    </lineage>
</organism>
<evidence type="ECO:0000313" key="6">
    <source>
        <dbReference type="EMBL" id="SIR05031.1"/>
    </source>
</evidence>
<dbReference type="InterPro" id="IPR003825">
    <property type="entry name" value="Colicin-V_CvpA"/>
</dbReference>
<proteinExistence type="predicted"/>
<name>A0A8G2FDX3_ACIRU</name>
<protein>
    <submittedName>
        <fullName evidence="6">Membrane protein required for colicin V production</fullName>
    </submittedName>
</protein>
<dbReference type="EMBL" id="FTNE01000014">
    <property type="protein sequence ID" value="SIR05031.1"/>
    <property type="molecule type" value="Genomic_DNA"/>
</dbReference>